<dbReference type="PANTHER" id="PTHR12137">
    <property type="entry name" value="CARBOHYDRATE SULFOTRANSFERASE"/>
    <property type="match status" value="1"/>
</dbReference>
<keyword evidence="6 9" id="KW-0333">Golgi apparatus</keyword>
<dbReference type="GO" id="GO:0000139">
    <property type="term" value="C:Golgi membrane"/>
    <property type="evidence" value="ECO:0007669"/>
    <property type="project" value="UniProtKB-SubCell"/>
</dbReference>
<protein>
    <recommendedName>
        <fullName evidence="9">Carbohydrate sulfotransferase</fullName>
        <ecNumber evidence="9">2.8.2.-</ecNumber>
    </recommendedName>
</protein>
<evidence type="ECO:0000256" key="6">
    <source>
        <dbReference type="ARBA" id="ARBA00023034"/>
    </source>
</evidence>
<evidence type="ECO:0000256" key="3">
    <source>
        <dbReference type="ARBA" id="ARBA00022679"/>
    </source>
</evidence>
<dbReference type="AlphaFoldDB" id="A0AAN8WPM7"/>
<comment type="caution">
    <text evidence="10">The sequence shown here is derived from an EMBL/GenBank/DDBJ whole genome shotgun (WGS) entry which is preliminary data.</text>
</comment>
<dbReference type="Pfam" id="PF03567">
    <property type="entry name" value="Sulfotransfer_2"/>
    <property type="match status" value="1"/>
</dbReference>
<name>A0AAN8WPM7_HALRR</name>
<keyword evidence="8 9" id="KW-0325">Glycoprotein</keyword>
<organism evidence="10 11">
    <name type="scientific">Halocaridina rubra</name>
    <name type="common">Hawaiian red shrimp</name>
    <dbReference type="NCBI Taxonomy" id="373956"/>
    <lineage>
        <taxon>Eukaryota</taxon>
        <taxon>Metazoa</taxon>
        <taxon>Ecdysozoa</taxon>
        <taxon>Arthropoda</taxon>
        <taxon>Crustacea</taxon>
        <taxon>Multicrustacea</taxon>
        <taxon>Malacostraca</taxon>
        <taxon>Eumalacostraca</taxon>
        <taxon>Eucarida</taxon>
        <taxon>Decapoda</taxon>
        <taxon>Pleocyemata</taxon>
        <taxon>Caridea</taxon>
        <taxon>Atyoidea</taxon>
        <taxon>Atyidae</taxon>
        <taxon>Halocaridina</taxon>
    </lineage>
</organism>
<dbReference type="InterPro" id="IPR005331">
    <property type="entry name" value="Sulfotransferase"/>
</dbReference>
<dbReference type="GO" id="GO:0016051">
    <property type="term" value="P:carbohydrate biosynthetic process"/>
    <property type="evidence" value="ECO:0007669"/>
    <property type="project" value="InterPro"/>
</dbReference>
<dbReference type="InterPro" id="IPR018011">
    <property type="entry name" value="Carb_sulfotrans_8-10"/>
</dbReference>
<evidence type="ECO:0000313" key="11">
    <source>
        <dbReference type="Proteomes" id="UP001381693"/>
    </source>
</evidence>
<dbReference type="EC" id="2.8.2.-" evidence="9"/>
<comment type="similarity">
    <text evidence="2 9">Belongs to the sulfotransferase 2 family.</text>
</comment>
<sequence>MSAKFLRRSFAVYIFLLILIAICIHMYEKKVSSVSDKEHITWQNETSKISQATRDSESPLVPDISHIAAFKPKEVHYKGSGLWAADIEDTSYPSINISVVQNILEERYHKVLENCLAVLSPLELEKPINSKEFLISEKYKLIWCNIFKSASSSWLYNFLVMAGVKEKDMKVSQTSPIEFARTHYKRPSSEKLLSYLFNPSVEYTSFIIVRDPFERLLSAYRDKIESQSQKYYKHLRCKIEKDYAPKVLNPKGRDCKPSFPAFVDYVIDEHSKGNTPNEHWAPYYTFCSPCQVHFDYILHFETLAADEAYLVNAVSGLSSVVTPHKLHASHTSYGELTMKYFQLLSLSQLEKLYSIYEKDFRIFDYDSQKYFQYIT</sequence>
<reference evidence="10 11" key="1">
    <citation type="submission" date="2023-11" db="EMBL/GenBank/DDBJ databases">
        <title>Halocaridina rubra genome assembly.</title>
        <authorList>
            <person name="Smith C."/>
        </authorList>
    </citation>
    <scope>NUCLEOTIDE SEQUENCE [LARGE SCALE GENOMIC DNA]</scope>
    <source>
        <strain evidence="10">EP-1</strain>
        <tissue evidence="10">Whole</tissue>
    </source>
</reference>
<keyword evidence="11" id="KW-1185">Reference proteome</keyword>
<proteinExistence type="inferred from homology"/>
<evidence type="ECO:0000256" key="4">
    <source>
        <dbReference type="ARBA" id="ARBA00022692"/>
    </source>
</evidence>
<accession>A0AAN8WPM7</accession>
<keyword evidence="9" id="KW-0735">Signal-anchor</keyword>
<dbReference type="EMBL" id="JAXCGZ010020870">
    <property type="protein sequence ID" value="KAK7065144.1"/>
    <property type="molecule type" value="Genomic_DNA"/>
</dbReference>
<keyword evidence="7 9" id="KW-0472">Membrane</keyword>
<dbReference type="InterPro" id="IPR027417">
    <property type="entry name" value="P-loop_NTPase"/>
</dbReference>
<comment type="subcellular location">
    <subcellularLocation>
        <location evidence="1 9">Golgi apparatus membrane</location>
        <topology evidence="1 9">Single-pass type II membrane protein</topology>
    </subcellularLocation>
</comment>
<dbReference type="SUPFAM" id="SSF52540">
    <property type="entry name" value="P-loop containing nucleoside triphosphate hydrolases"/>
    <property type="match status" value="1"/>
</dbReference>
<evidence type="ECO:0000256" key="5">
    <source>
        <dbReference type="ARBA" id="ARBA00022989"/>
    </source>
</evidence>
<dbReference type="GO" id="GO:0008146">
    <property type="term" value="F:sulfotransferase activity"/>
    <property type="evidence" value="ECO:0007669"/>
    <property type="project" value="InterPro"/>
</dbReference>
<dbReference type="PANTHER" id="PTHR12137:SF63">
    <property type="entry name" value="CARBOHYDRATE SULFOTRANSFERASE"/>
    <property type="match status" value="1"/>
</dbReference>
<evidence type="ECO:0000313" key="10">
    <source>
        <dbReference type="EMBL" id="KAK7065144.1"/>
    </source>
</evidence>
<evidence type="ECO:0000256" key="1">
    <source>
        <dbReference type="ARBA" id="ARBA00004323"/>
    </source>
</evidence>
<keyword evidence="3 9" id="KW-0808">Transferase</keyword>
<feature type="transmembrane region" description="Helical" evidence="9">
    <location>
        <begin position="10"/>
        <end position="27"/>
    </location>
</feature>
<evidence type="ECO:0000256" key="8">
    <source>
        <dbReference type="ARBA" id="ARBA00023180"/>
    </source>
</evidence>
<keyword evidence="9" id="KW-0119">Carbohydrate metabolism</keyword>
<evidence type="ECO:0000256" key="9">
    <source>
        <dbReference type="RuleBase" id="RU364020"/>
    </source>
</evidence>
<keyword evidence="5 9" id="KW-1133">Transmembrane helix</keyword>
<dbReference type="Proteomes" id="UP001381693">
    <property type="component" value="Unassembled WGS sequence"/>
</dbReference>
<evidence type="ECO:0000256" key="7">
    <source>
        <dbReference type="ARBA" id="ARBA00023136"/>
    </source>
</evidence>
<gene>
    <name evidence="10" type="ORF">SK128_009141</name>
</gene>
<evidence type="ECO:0000256" key="2">
    <source>
        <dbReference type="ARBA" id="ARBA00006339"/>
    </source>
</evidence>
<keyword evidence="4 9" id="KW-0812">Transmembrane</keyword>